<dbReference type="Gene3D" id="3.90.470.20">
    <property type="entry name" value="4'-phosphopantetheinyl transferase domain"/>
    <property type="match status" value="1"/>
</dbReference>
<gene>
    <name evidence="3" type="ORF">E2605_06515</name>
</gene>
<dbReference type="STRING" id="1121485.GCA_000426485_01106"/>
<dbReference type="GO" id="GO:0008897">
    <property type="term" value="F:holo-[acyl-carrier-protein] synthase activity"/>
    <property type="evidence" value="ECO:0007669"/>
    <property type="project" value="InterPro"/>
</dbReference>
<evidence type="ECO:0000259" key="2">
    <source>
        <dbReference type="Pfam" id="PF01648"/>
    </source>
</evidence>
<dbReference type="InterPro" id="IPR037143">
    <property type="entry name" value="4-PPantetheinyl_Trfase_dom_sf"/>
</dbReference>
<dbReference type="AlphaFoldDB" id="A0A4Y8L5E6"/>
<keyword evidence="1 3" id="KW-0808">Transferase</keyword>
<name>A0A4Y8L5E6_9BACT</name>
<comment type="caution">
    <text evidence="3">The sequence shown here is derived from an EMBL/GenBank/DDBJ whole genome shotgun (WGS) entry which is preliminary data.</text>
</comment>
<sequence>MLIHKETNSKYILGVWKITESADTLLSQLEKEESDTLRQEYHSESRLLEIAATRVLLSHIIDRSAKIEYQSNGKPYLRDYPLNISISHTKGYAAVILSHSEYLGIDIEYISDRVKRIRSRFISDKEFIDSENEIIHLLLHWSAKETMYKALSMEGVELKNDFQINSFIPAVSGVFTSREFYTERQLCFNIQYFITDYYVLTFTI</sequence>
<accession>A0A4Y8L5E6</accession>
<keyword evidence="4" id="KW-1185">Reference proteome</keyword>
<dbReference type="EMBL" id="SOML01000003">
    <property type="protein sequence ID" value="TFD97318.1"/>
    <property type="molecule type" value="Genomic_DNA"/>
</dbReference>
<dbReference type="Proteomes" id="UP000297861">
    <property type="component" value="Unassembled WGS sequence"/>
</dbReference>
<dbReference type="GO" id="GO:0000287">
    <property type="term" value="F:magnesium ion binding"/>
    <property type="evidence" value="ECO:0007669"/>
    <property type="project" value="InterPro"/>
</dbReference>
<dbReference type="InterPro" id="IPR008278">
    <property type="entry name" value="4-PPantetheinyl_Trfase_dom"/>
</dbReference>
<feature type="domain" description="4'-phosphopantetheinyl transferase" evidence="2">
    <location>
        <begin position="103"/>
        <end position="199"/>
    </location>
</feature>
<dbReference type="RefSeq" id="WP_134435872.1">
    <property type="nucleotide sequence ID" value="NZ_SOML01000003.1"/>
</dbReference>
<evidence type="ECO:0000256" key="1">
    <source>
        <dbReference type="ARBA" id="ARBA00022679"/>
    </source>
</evidence>
<dbReference type="SUPFAM" id="SSF56214">
    <property type="entry name" value="4'-phosphopantetheinyl transferase"/>
    <property type="match status" value="2"/>
</dbReference>
<proteinExistence type="predicted"/>
<dbReference type="OrthoDB" id="1190494at2"/>
<reference evidence="3 4" key="1">
    <citation type="submission" date="2019-03" db="EMBL/GenBank/DDBJ databases">
        <title>San Antonio Military Medical Center submission to MRSN (WRAIR), pending publication.</title>
        <authorList>
            <person name="Blyth D.M."/>
            <person name="Mccarthy S.L."/>
            <person name="Schall S.E."/>
            <person name="Stam J.A."/>
            <person name="Ong A.C."/>
            <person name="Mcgann P.T."/>
        </authorList>
    </citation>
    <scope>NUCLEOTIDE SEQUENCE [LARGE SCALE GENOMIC DNA]</scope>
    <source>
        <strain evidence="3 4">MRSN571793</strain>
    </source>
</reference>
<dbReference type="Pfam" id="PF01648">
    <property type="entry name" value="ACPS"/>
    <property type="match status" value="1"/>
</dbReference>
<evidence type="ECO:0000313" key="4">
    <source>
        <dbReference type="Proteomes" id="UP000297861"/>
    </source>
</evidence>
<organism evidence="3 4">
    <name type="scientific">Dysgonomonas capnocytophagoides</name>
    <dbReference type="NCBI Taxonomy" id="45254"/>
    <lineage>
        <taxon>Bacteria</taxon>
        <taxon>Pseudomonadati</taxon>
        <taxon>Bacteroidota</taxon>
        <taxon>Bacteroidia</taxon>
        <taxon>Bacteroidales</taxon>
        <taxon>Dysgonomonadaceae</taxon>
        <taxon>Dysgonomonas</taxon>
    </lineage>
</organism>
<evidence type="ECO:0000313" key="3">
    <source>
        <dbReference type="EMBL" id="TFD97318.1"/>
    </source>
</evidence>
<protein>
    <submittedName>
        <fullName evidence="3">4'-phosphopantetheinyl transferase superfamily protein</fullName>
    </submittedName>
</protein>